<evidence type="ECO:0000313" key="4">
    <source>
        <dbReference type="Proteomes" id="UP001153069"/>
    </source>
</evidence>
<comment type="caution">
    <text evidence="3">The sequence shown here is derived from an EMBL/GenBank/DDBJ whole genome shotgun (WGS) entry which is preliminary data.</text>
</comment>
<evidence type="ECO:0000256" key="1">
    <source>
        <dbReference type="SAM" id="MobiDB-lite"/>
    </source>
</evidence>
<sequence length="561" mass="58125">MRVAVVAITLLSAIGNTVATDERDLQVVACAPEGDPVKCGLGAEEFDNMCLANAGGYTPSRCYPAACTDPNPNIACATESNPVTCGDLPCQYDSYCQAEAAGFPPTACYAANCPAPSDSVACTLEFDPYICLVDGTGLCQYSNGCLATASGQDLESGDCVRQVNIPGNNVNACPTFPGSITCDFDFNPIRCLDECYYTNYCEADAAVTTSGHDIRDPAVCQSVSCDLPDPDTVCTTDENPVVCYPLGCYYSNMCLAVAAGQDELSCIGANCPQPPATSMCTREYDPQDCDNGCSYDNSCIANAAGATGCVSRNDPTPPASCPAPDSGTVCTTEVNEVLCDSGDGVDCFYTNPCLAQAVGFNNLQCRSANCPVSDATADTCSDFEVEEVLCGPYLCPYLSLCFANRAGWVSAECTPASCPASDPNVICTLEYQPHICFDESVYASASCVYSNACLAEAAGYNPSPYAGFCVEPLVATVSRSTTFEPIPDGATATDASNETETLGLGESDPVTNATEPAGDAPATDAPAGDSAPAPAPDSGAAVRLAAKMGMLFAFVAYYPMV</sequence>
<proteinExistence type="predicted"/>
<gene>
    <name evidence="3" type="ORF">SEMRO_123_G059570.1</name>
</gene>
<dbReference type="AlphaFoldDB" id="A0A9N8DFD7"/>
<keyword evidence="2" id="KW-0732">Signal</keyword>
<accession>A0A9N8DFD7</accession>
<protein>
    <submittedName>
        <fullName evidence="3">Uncharacterized protein</fullName>
    </submittedName>
</protein>
<feature type="compositionally biased region" description="Low complexity" evidence="1">
    <location>
        <begin position="513"/>
        <end position="538"/>
    </location>
</feature>
<evidence type="ECO:0000256" key="2">
    <source>
        <dbReference type="SAM" id="SignalP"/>
    </source>
</evidence>
<dbReference type="Proteomes" id="UP001153069">
    <property type="component" value="Unassembled WGS sequence"/>
</dbReference>
<dbReference type="EMBL" id="CAICTM010000122">
    <property type="protein sequence ID" value="CAB9501963.1"/>
    <property type="molecule type" value="Genomic_DNA"/>
</dbReference>
<feature type="region of interest" description="Disordered" evidence="1">
    <location>
        <begin position="485"/>
        <end position="538"/>
    </location>
</feature>
<organism evidence="3 4">
    <name type="scientific">Seminavis robusta</name>
    <dbReference type="NCBI Taxonomy" id="568900"/>
    <lineage>
        <taxon>Eukaryota</taxon>
        <taxon>Sar</taxon>
        <taxon>Stramenopiles</taxon>
        <taxon>Ochrophyta</taxon>
        <taxon>Bacillariophyta</taxon>
        <taxon>Bacillariophyceae</taxon>
        <taxon>Bacillariophycidae</taxon>
        <taxon>Naviculales</taxon>
        <taxon>Naviculaceae</taxon>
        <taxon>Seminavis</taxon>
    </lineage>
</organism>
<feature type="chain" id="PRO_5040397813" evidence="2">
    <location>
        <begin position="20"/>
        <end position="561"/>
    </location>
</feature>
<name>A0A9N8DFD7_9STRA</name>
<dbReference type="OrthoDB" id="55542at2759"/>
<reference evidence="3" key="1">
    <citation type="submission" date="2020-06" db="EMBL/GenBank/DDBJ databases">
        <authorList>
            <consortium name="Plant Systems Biology data submission"/>
        </authorList>
    </citation>
    <scope>NUCLEOTIDE SEQUENCE</scope>
    <source>
        <strain evidence="3">D6</strain>
    </source>
</reference>
<keyword evidence="4" id="KW-1185">Reference proteome</keyword>
<feature type="signal peptide" evidence="2">
    <location>
        <begin position="1"/>
        <end position="19"/>
    </location>
</feature>
<evidence type="ECO:0000313" key="3">
    <source>
        <dbReference type="EMBL" id="CAB9501963.1"/>
    </source>
</evidence>